<evidence type="ECO:0000256" key="1">
    <source>
        <dbReference type="ARBA" id="ARBA00022679"/>
    </source>
</evidence>
<keyword evidence="1" id="KW-0808">Transferase</keyword>
<dbReference type="SUPFAM" id="SSF55729">
    <property type="entry name" value="Acyl-CoA N-acyltransferases (Nat)"/>
    <property type="match status" value="1"/>
</dbReference>
<dbReference type="EMBL" id="NRRU01000128">
    <property type="protein sequence ID" value="MBK1715520.1"/>
    <property type="molecule type" value="Genomic_DNA"/>
</dbReference>
<organism evidence="4 5">
    <name type="scientific">Rubrivivax gelatinosus</name>
    <name type="common">Rhodocyclus gelatinosus</name>
    <name type="synonym">Rhodopseudomonas gelatinosa</name>
    <dbReference type="NCBI Taxonomy" id="28068"/>
    <lineage>
        <taxon>Bacteria</taxon>
        <taxon>Pseudomonadati</taxon>
        <taxon>Pseudomonadota</taxon>
        <taxon>Betaproteobacteria</taxon>
        <taxon>Burkholderiales</taxon>
        <taxon>Sphaerotilaceae</taxon>
        <taxon>Rubrivivax</taxon>
    </lineage>
</organism>
<sequence>MTAKPFDAEVPAAGLVVTVRAARHEDIPALRRIEADAATIFAPSDLPPALAQPMAAAELARVIDGGLVWVAQDERGAALGFVACETVASALHVLEMDVVPSAARKGIGLRLLQQAIAHAEGADAIEVITLTTFSHLPWNAPFYGRYGFRRLVAGGGFEHLSAALSGESARGLKNRVAMARKAA</sequence>
<evidence type="ECO:0000313" key="5">
    <source>
        <dbReference type="Proteomes" id="UP001041814"/>
    </source>
</evidence>
<dbReference type="InterPro" id="IPR000182">
    <property type="entry name" value="GNAT_dom"/>
</dbReference>
<name>A0ABS1E247_RUBGE</name>
<proteinExistence type="predicted"/>
<evidence type="ECO:0000256" key="2">
    <source>
        <dbReference type="ARBA" id="ARBA00023315"/>
    </source>
</evidence>
<dbReference type="Gene3D" id="3.40.630.30">
    <property type="match status" value="1"/>
</dbReference>
<dbReference type="Proteomes" id="UP001041814">
    <property type="component" value="Unassembled WGS sequence"/>
</dbReference>
<dbReference type="Pfam" id="PF13508">
    <property type="entry name" value="Acetyltransf_7"/>
    <property type="match status" value="1"/>
</dbReference>
<protein>
    <recommendedName>
        <fullName evidence="3">N-acetyltransferase domain-containing protein</fullName>
    </recommendedName>
</protein>
<feature type="domain" description="N-acetyltransferase" evidence="3">
    <location>
        <begin position="17"/>
        <end position="167"/>
    </location>
</feature>
<comment type="caution">
    <text evidence="4">The sequence shown here is derived from an EMBL/GenBank/DDBJ whole genome shotgun (WGS) entry which is preliminary data.</text>
</comment>
<reference evidence="4" key="2">
    <citation type="journal article" date="2020" name="Microorganisms">
        <title>Osmotic Adaptation and Compatible Solute Biosynthesis of Phototrophic Bacteria as Revealed from Genome Analyses.</title>
        <authorList>
            <person name="Imhoff J.F."/>
            <person name="Rahn T."/>
            <person name="Kunzel S."/>
            <person name="Keller A."/>
            <person name="Neulinger S.C."/>
        </authorList>
    </citation>
    <scope>NUCLEOTIDE SEQUENCE</scope>
    <source>
        <strain evidence="4">IM 151</strain>
    </source>
</reference>
<keyword evidence="2" id="KW-0012">Acyltransferase</keyword>
<dbReference type="PANTHER" id="PTHR43800:SF1">
    <property type="entry name" value="PEPTIDYL-LYSINE N-ACETYLTRANSFERASE YJAB"/>
    <property type="match status" value="1"/>
</dbReference>
<keyword evidence="5" id="KW-1185">Reference proteome</keyword>
<dbReference type="PROSITE" id="PS51186">
    <property type="entry name" value="GNAT"/>
    <property type="match status" value="1"/>
</dbReference>
<dbReference type="InterPro" id="IPR016181">
    <property type="entry name" value="Acyl_CoA_acyltransferase"/>
</dbReference>
<reference evidence="4" key="1">
    <citation type="submission" date="2017-08" db="EMBL/GenBank/DDBJ databases">
        <authorList>
            <person name="Imhoff J.F."/>
            <person name="Rahn T."/>
            <person name="Kuenzel S."/>
            <person name="Neulinger S.C."/>
        </authorList>
    </citation>
    <scope>NUCLEOTIDE SEQUENCE</scope>
    <source>
        <strain evidence="4">IM 151</strain>
    </source>
</reference>
<evidence type="ECO:0000259" key="3">
    <source>
        <dbReference type="PROSITE" id="PS51186"/>
    </source>
</evidence>
<evidence type="ECO:0000313" key="4">
    <source>
        <dbReference type="EMBL" id="MBK1715520.1"/>
    </source>
</evidence>
<dbReference type="RefSeq" id="WP_200380070.1">
    <property type="nucleotide sequence ID" value="NZ_NRRU01000128.1"/>
</dbReference>
<accession>A0ABS1E247</accession>
<dbReference type="CDD" id="cd04301">
    <property type="entry name" value="NAT_SF"/>
    <property type="match status" value="1"/>
</dbReference>
<gene>
    <name evidence="4" type="ORF">CKO43_22460</name>
</gene>
<dbReference type="PANTHER" id="PTHR43800">
    <property type="entry name" value="PEPTIDYL-LYSINE N-ACETYLTRANSFERASE YJAB"/>
    <property type="match status" value="1"/>
</dbReference>